<gene>
    <name evidence="1" type="ORF">SAMN05444169_5386</name>
</gene>
<dbReference type="Proteomes" id="UP000190675">
    <property type="component" value="Chromosome I"/>
</dbReference>
<organism evidence="1 2">
    <name type="scientific">Bradyrhizobium erythrophlei</name>
    <dbReference type="NCBI Taxonomy" id="1437360"/>
    <lineage>
        <taxon>Bacteria</taxon>
        <taxon>Pseudomonadati</taxon>
        <taxon>Pseudomonadota</taxon>
        <taxon>Alphaproteobacteria</taxon>
        <taxon>Hyphomicrobiales</taxon>
        <taxon>Nitrobacteraceae</taxon>
        <taxon>Bradyrhizobium</taxon>
    </lineage>
</organism>
<evidence type="ECO:0000313" key="1">
    <source>
        <dbReference type="EMBL" id="SHH03693.1"/>
    </source>
</evidence>
<accession>A0A1M5PQU0</accession>
<dbReference type="AlphaFoldDB" id="A0A1M5PQU0"/>
<protein>
    <submittedName>
        <fullName evidence="1">Uncharacterized protein</fullName>
    </submittedName>
</protein>
<name>A0A1M5PQU0_9BRAD</name>
<sequence>MGQRPGREKRNLKGASPLSIIPADAAPFLKSDYGDELIRSPRFTGTIAEESMCQEK</sequence>
<proteinExistence type="predicted"/>
<evidence type="ECO:0000313" key="2">
    <source>
        <dbReference type="Proteomes" id="UP000190675"/>
    </source>
</evidence>
<dbReference type="EMBL" id="LT670818">
    <property type="protein sequence ID" value="SHH03693.1"/>
    <property type="molecule type" value="Genomic_DNA"/>
</dbReference>
<reference evidence="1 2" key="1">
    <citation type="submission" date="2016-11" db="EMBL/GenBank/DDBJ databases">
        <authorList>
            <person name="Jaros S."/>
            <person name="Januszkiewicz K."/>
            <person name="Wedrychowicz H."/>
        </authorList>
    </citation>
    <scope>NUCLEOTIDE SEQUENCE [LARGE SCALE GENOMIC DNA]</scope>
    <source>
        <strain evidence="1 2">GAS242</strain>
    </source>
</reference>